<dbReference type="Pfam" id="PF19652">
    <property type="entry name" value="DUF6155"/>
    <property type="match status" value="1"/>
</dbReference>
<dbReference type="STRING" id="192904.SAMN04488514_101271"/>
<dbReference type="EMBL" id="FNGV01000001">
    <property type="protein sequence ID" value="SDL28462.1"/>
    <property type="molecule type" value="Genomic_DNA"/>
</dbReference>
<protein>
    <submittedName>
        <fullName evidence="1">Uncharacterized protein</fullName>
    </submittedName>
</protein>
<dbReference type="RefSeq" id="WP_089884510.1">
    <property type="nucleotide sequence ID" value="NZ_FNGV01000001.1"/>
</dbReference>
<dbReference type="InterPro" id="IPR046153">
    <property type="entry name" value="DUF6155"/>
</dbReference>
<keyword evidence="2" id="KW-1185">Reference proteome</keyword>
<evidence type="ECO:0000313" key="2">
    <source>
        <dbReference type="Proteomes" id="UP000199440"/>
    </source>
</evidence>
<accession>A0A1G9ITM1</accession>
<evidence type="ECO:0000313" key="1">
    <source>
        <dbReference type="EMBL" id="SDL28462.1"/>
    </source>
</evidence>
<dbReference type="OrthoDB" id="979203at2"/>
<dbReference type="AlphaFoldDB" id="A0A1G9ITM1"/>
<sequence length="169" mass="19892">MSKRALKKYVSNLPKKELEAQLLDLYDRFPMVKQYYDFVFNPKEDKLVQEAKTKIANEYFPVKRKRPKARRSVAQNRIKHFVKLGVDPYLIADVMLYNLEVAQSFALERNVPDAFYKSMLNSFNEAVHYVAVNGLLHDFKSRILKVYQITQDENWLHGEGFSRALDLID</sequence>
<reference evidence="2" key="1">
    <citation type="submission" date="2016-10" db="EMBL/GenBank/DDBJ databases">
        <authorList>
            <person name="Varghese N."/>
            <person name="Submissions S."/>
        </authorList>
    </citation>
    <scope>NUCLEOTIDE SEQUENCE [LARGE SCALE GENOMIC DNA]</scope>
    <source>
        <strain evidence="2">DSM 19886</strain>
    </source>
</reference>
<dbReference type="Proteomes" id="UP000199440">
    <property type="component" value="Unassembled WGS sequence"/>
</dbReference>
<gene>
    <name evidence="1" type="ORF">SAMN04488514_101271</name>
</gene>
<organism evidence="1 2">
    <name type="scientific">Kriegella aquimaris</name>
    <dbReference type="NCBI Taxonomy" id="192904"/>
    <lineage>
        <taxon>Bacteria</taxon>
        <taxon>Pseudomonadati</taxon>
        <taxon>Bacteroidota</taxon>
        <taxon>Flavobacteriia</taxon>
        <taxon>Flavobacteriales</taxon>
        <taxon>Flavobacteriaceae</taxon>
        <taxon>Kriegella</taxon>
    </lineage>
</organism>
<proteinExistence type="predicted"/>
<name>A0A1G9ITM1_9FLAO</name>